<accession>A0AAE3UE78</accession>
<gene>
    <name evidence="6" type="ORF">QNI22_18265</name>
</gene>
<proteinExistence type="inferred from homology"/>
<dbReference type="PANTHER" id="PTHR30290:SF10">
    <property type="entry name" value="PERIPLASMIC OLIGOPEPTIDE-BINDING PROTEIN-RELATED"/>
    <property type="match status" value="1"/>
</dbReference>
<dbReference type="Pfam" id="PF00496">
    <property type="entry name" value="SBP_bac_5"/>
    <property type="match status" value="1"/>
</dbReference>
<dbReference type="InterPro" id="IPR030678">
    <property type="entry name" value="Peptide/Ni-bd"/>
</dbReference>
<dbReference type="CDD" id="cd00995">
    <property type="entry name" value="PBP2_NikA_DppA_OppA_like"/>
    <property type="match status" value="1"/>
</dbReference>
<dbReference type="RefSeq" id="WP_314512793.1">
    <property type="nucleotide sequence ID" value="NZ_JASJOU010000006.1"/>
</dbReference>
<dbReference type="GO" id="GO:0043190">
    <property type="term" value="C:ATP-binding cassette (ABC) transporter complex"/>
    <property type="evidence" value="ECO:0007669"/>
    <property type="project" value="InterPro"/>
</dbReference>
<evidence type="ECO:0000256" key="4">
    <source>
        <dbReference type="ARBA" id="ARBA00022729"/>
    </source>
</evidence>
<dbReference type="InterPro" id="IPR000914">
    <property type="entry name" value="SBP_5_dom"/>
</dbReference>
<keyword evidence="4" id="KW-0732">Signal</keyword>
<dbReference type="EMBL" id="JASJOU010000006">
    <property type="protein sequence ID" value="MDJ1502618.1"/>
    <property type="molecule type" value="Genomic_DNA"/>
</dbReference>
<reference evidence="6" key="1">
    <citation type="submission" date="2023-05" db="EMBL/GenBank/DDBJ databases">
        <authorList>
            <person name="Zhang X."/>
        </authorList>
    </citation>
    <scope>NUCLEOTIDE SEQUENCE</scope>
    <source>
        <strain evidence="6">BD1B2-1</strain>
    </source>
</reference>
<feature type="domain" description="Solute-binding protein family 5" evidence="5">
    <location>
        <begin position="82"/>
        <end position="481"/>
    </location>
</feature>
<evidence type="ECO:0000256" key="1">
    <source>
        <dbReference type="ARBA" id="ARBA00004196"/>
    </source>
</evidence>
<organism evidence="6 7">
    <name type="scientific">Xanthocytophaga agilis</name>
    <dbReference type="NCBI Taxonomy" id="3048010"/>
    <lineage>
        <taxon>Bacteria</taxon>
        <taxon>Pseudomonadati</taxon>
        <taxon>Bacteroidota</taxon>
        <taxon>Cytophagia</taxon>
        <taxon>Cytophagales</taxon>
        <taxon>Rhodocytophagaceae</taxon>
        <taxon>Xanthocytophaga</taxon>
    </lineage>
</organism>
<evidence type="ECO:0000256" key="3">
    <source>
        <dbReference type="ARBA" id="ARBA00022448"/>
    </source>
</evidence>
<evidence type="ECO:0000313" key="6">
    <source>
        <dbReference type="EMBL" id="MDJ1502618.1"/>
    </source>
</evidence>
<dbReference type="InterPro" id="IPR039424">
    <property type="entry name" value="SBP_5"/>
</dbReference>
<dbReference type="Gene3D" id="3.40.190.10">
    <property type="entry name" value="Periplasmic binding protein-like II"/>
    <property type="match status" value="1"/>
</dbReference>
<dbReference type="PIRSF" id="PIRSF002741">
    <property type="entry name" value="MppA"/>
    <property type="match status" value="1"/>
</dbReference>
<keyword evidence="3" id="KW-0813">Transport</keyword>
<dbReference type="GO" id="GO:1904680">
    <property type="term" value="F:peptide transmembrane transporter activity"/>
    <property type="evidence" value="ECO:0007669"/>
    <property type="project" value="TreeGrafter"/>
</dbReference>
<evidence type="ECO:0000313" key="7">
    <source>
        <dbReference type="Proteomes" id="UP001232063"/>
    </source>
</evidence>
<dbReference type="PROSITE" id="PS51257">
    <property type="entry name" value="PROKAR_LIPOPROTEIN"/>
    <property type="match status" value="1"/>
</dbReference>
<dbReference type="AlphaFoldDB" id="A0AAE3UE78"/>
<dbReference type="GO" id="GO:0030288">
    <property type="term" value="C:outer membrane-bounded periplasmic space"/>
    <property type="evidence" value="ECO:0007669"/>
    <property type="project" value="UniProtKB-ARBA"/>
</dbReference>
<evidence type="ECO:0000259" key="5">
    <source>
        <dbReference type="Pfam" id="PF00496"/>
    </source>
</evidence>
<dbReference type="Gene3D" id="3.90.76.10">
    <property type="entry name" value="Dipeptide-binding Protein, Domain 1"/>
    <property type="match status" value="1"/>
</dbReference>
<dbReference type="SUPFAM" id="SSF53850">
    <property type="entry name" value="Periplasmic binding protein-like II"/>
    <property type="match status" value="1"/>
</dbReference>
<sequence>MIKNFSVYILILFIIAGCRQTRDELILVPAAKGNSYYGGILRLSKTEYIHTLYPPSITDPVSAQVASMIYEGLFKTDPKTLEVIPSLAESYEVNSDSTIYTFQIKKGVRFHDDPCFPNGKGRELKAGDIVYSLIQLCIKSADNQGFMLFKDRLKGINEYFATSDKNKKLIIPEAIKQIDDYHFQLILEKPYPDILFQLARPQAFIYPIEAINKYGTVRPKAVGTGPFMLTEVEREISINLSRNPHYHRHDAPGNQLPFLSQINIQFIPDKRSELAEFKSGNIQMMYHLPPEQFIEIMKIESMENKPEGWEHSILVKKPEIITHYLAFNCADKFFKSPSLRKAFAYSIDKTTILSTTLNGEGLEVAEHGLISPAYPSYPAKNVNGIPERQDSARTLLEESPIPSEKPTLAFYPDGSRNTLVAIAIVDQIKNTLGIEVNLQPMPLARLQEALTEGKFTIVLLSKTPDYAKPISFLENFYSRNTISYEGKTYPNVFQYQSKVFDEWYQKALVARQATEANAAVTQAEQHLINEAVVIPLWYDEKYMLLKDNLKNIPSHPLNMDDFSEVYFTPEAPVEEKPKK</sequence>
<keyword evidence="7" id="KW-1185">Reference proteome</keyword>
<dbReference type="Gene3D" id="3.10.105.10">
    <property type="entry name" value="Dipeptide-binding Protein, Domain 3"/>
    <property type="match status" value="1"/>
</dbReference>
<protein>
    <submittedName>
        <fullName evidence="6">ABC transporter substrate-binding protein</fullName>
    </submittedName>
</protein>
<comment type="subcellular location">
    <subcellularLocation>
        <location evidence="1">Cell envelope</location>
    </subcellularLocation>
</comment>
<evidence type="ECO:0000256" key="2">
    <source>
        <dbReference type="ARBA" id="ARBA00005695"/>
    </source>
</evidence>
<dbReference type="PANTHER" id="PTHR30290">
    <property type="entry name" value="PERIPLASMIC BINDING COMPONENT OF ABC TRANSPORTER"/>
    <property type="match status" value="1"/>
</dbReference>
<comment type="caution">
    <text evidence="6">The sequence shown here is derived from an EMBL/GenBank/DDBJ whole genome shotgun (WGS) entry which is preliminary data.</text>
</comment>
<dbReference type="GO" id="GO:0015833">
    <property type="term" value="P:peptide transport"/>
    <property type="evidence" value="ECO:0007669"/>
    <property type="project" value="TreeGrafter"/>
</dbReference>
<dbReference type="Proteomes" id="UP001232063">
    <property type="component" value="Unassembled WGS sequence"/>
</dbReference>
<comment type="similarity">
    <text evidence="2">Belongs to the bacterial solute-binding protein 5 family.</text>
</comment>
<name>A0AAE3UE78_9BACT</name>